<accession>A0A6J5QKN7</accession>
<organism evidence="3">
    <name type="scientific">uncultured Caudovirales phage</name>
    <dbReference type="NCBI Taxonomy" id="2100421"/>
    <lineage>
        <taxon>Viruses</taxon>
        <taxon>Duplodnaviria</taxon>
        <taxon>Heunggongvirae</taxon>
        <taxon>Uroviricota</taxon>
        <taxon>Caudoviricetes</taxon>
        <taxon>Peduoviridae</taxon>
        <taxon>Maltschvirus</taxon>
        <taxon>Maltschvirus maltsch</taxon>
    </lineage>
</organism>
<evidence type="ECO:0000313" key="4">
    <source>
        <dbReference type="EMBL" id="CAB4213914.1"/>
    </source>
</evidence>
<proteinExistence type="predicted"/>
<dbReference type="EMBL" id="LR798393">
    <property type="protein sequence ID" value="CAB5228713.1"/>
    <property type="molecule type" value="Genomic_DNA"/>
</dbReference>
<dbReference type="EMBL" id="LR797403">
    <property type="protein sequence ID" value="CAB4213914.1"/>
    <property type="molecule type" value="Genomic_DNA"/>
</dbReference>
<evidence type="ECO:0000259" key="1">
    <source>
        <dbReference type="Pfam" id="PF07659"/>
    </source>
</evidence>
<protein>
    <submittedName>
        <fullName evidence="3">Clostridium phage phiCTP1, Gp74</fullName>
    </submittedName>
</protein>
<dbReference type="EMBL" id="LR796571">
    <property type="protein sequence ID" value="CAB4151174.1"/>
    <property type="molecule type" value="Genomic_DNA"/>
</dbReference>
<evidence type="ECO:0000313" key="3">
    <source>
        <dbReference type="EMBL" id="CAB4184282.1"/>
    </source>
</evidence>
<dbReference type="Pfam" id="PF07659">
    <property type="entry name" value="DUF1599"/>
    <property type="match status" value="1"/>
</dbReference>
<sequence>MKHNYNTFNDAAEGALKKIIRLSETSLSDKEKFKPIERYLSNWITTLHKGIDDITSDTALAASVLSRAGVEALNWFKDTGTPFDAKEMVTLLCMKQHDYGHNNITNFGIIGVAVRICDKIARIANLEKVGIAKNESMLDSYLDIIGYSMIAIMLDEDSFKLNLRKNS</sequence>
<gene>
    <name evidence="3" type="ORF">UFOVP1099_50</name>
    <name evidence="4" type="ORF">UFOVP1460_3</name>
    <name evidence="5" type="ORF">UFOVP1548_26</name>
    <name evidence="2" type="ORF">UFOVP582_4</name>
</gene>
<dbReference type="InterPro" id="IPR011630">
    <property type="entry name" value="DUF1599"/>
</dbReference>
<evidence type="ECO:0000313" key="2">
    <source>
        <dbReference type="EMBL" id="CAB4151174.1"/>
    </source>
</evidence>
<name>A0A6J5QKN7_9CAUD</name>
<evidence type="ECO:0000313" key="5">
    <source>
        <dbReference type="EMBL" id="CAB5228713.1"/>
    </source>
</evidence>
<feature type="domain" description="Nucleotide modification associated" evidence="1">
    <location>
        <begin position="95"/>
        <end position="153"/>
    </location>
</feature>
<dbReference type="EMBL" id="LR797057">
    <property type="protein sequence ID" value="CAB4184282.1"/>
    <property type="molecule type" value="Genomic_DNA"/>
</dbReference>
<reference evidence="3" key="1">
    <citation type="submission" date="2020-05" db="EMBL/GenBank/DDBJ databases">
        <authorList>
            <person name="Chiriac C."/>
            <person name="Salcher M."/>
            <person name="Ghai R."/>
            <person name="Kavagutti S V."/>
        </authorList>
    </citation>
    <scope>NUCLEOTIDE SEQUENCE</scope>
</reference>